<dbReference type="SMART" id="SM00342">
    <property type="entry name" value="HTH_ARAC"/>
    <property type="match status" value="1"/>
</dbReference>
<evidence type="ECO:0000256" key="3">
    <source>
        <dbReference type="ARBA" id="ARBA00022553"/>
    </source>
</evidence>
<dbReference type="Gene3D" id="3.40.50.2300">
    <property type="match status" value="1"/>
</dbReference>
<dbReference type="InterPro" id="IPR001789">
    <property type="entry name" value="Sig_transdc_resp-reg_receiver"/>
</dbReference>
<accession>A0ABV5W492</accession>
<protein>
    <submittedName>
        <fullName evidence="11">Response regulator</fullName>
    </submittedName>
</protein>
<comment type="caution">
    <text evidence="11">The sequence shown here is derived from an EMBL/GenBank/DDBJ whole genome shotgun (WGS) entry which is preliminary data.</text>
</comment>
<dbReference type="InterPro" id="IPR011006">
    <property type="entry name" value="CheY-like_superfamily"/>
</dbReference>
<sequence>MNQVNMLIVDDEPIICRGLRETVPWEEAGVAVVGEAYDGEEALKLIAELGVDLVLTDICMPVMDGLQLAEKVKESLPHVRLVILSGYGEFEYARQAVRLGIEDFLLKPAEIPEMLGMVSRIAGEIRSERLLELSRQRDKRLALLHELMRGGADGCKPHYAPDSGSMPSAPEGVYRFVASQAVRGAQWLERIEEPLSPGELEQWKSSVDSALTGVGAEPLSFYYHANVLLTFCIEREPLEEARLSAALANMTRLLDTGERLVFGLSETFRDWSEARRHGMSAIHYLHYAEVEPGRPVWYAPEVAAAEKSGHAELSPDAEKRMIQSFFQNDKEELARQVRSWIGELQAQAIPVKELFRLYEELRLLVLRRMRSNGADMPVVKTFDLHLYNTFETAGAIIVAELQAMLASLQPGAIGKNRWLVERAFGYIGEKAHYDLKASEVAAWLKITPSYFSVIFKQHAGCGFTEYINGLRIGRAKAYLSETHDRVFEIADKVGYKDYKYFVAVFKATTGVTPTEYRNMAGGKVG</sequence>
<dbReference type="RefSeq" id="WP_344909011.1">
    <property type="nucleotide sequence ID" value="NZ_BAAAYO010000007.1"/>
</dbReference>
<dbReference type="PANTHER" id="PTHR42713:SF3">
    <property type="entry name" value="TRANSCRIPTIONAL REGULATORY PROTEIN HPTR"/>
    <property type="match status" value="1"/>
</dbReference>
<evidence type="ECO:0000256" key="6">
    <source>
        <dbReference type="ARBA" id="ARBA00023125"/>
    </source>
</evidence>
<proteinExistence type="predicted"/>
<feature type="modified residue" description="4-aspartylphosphate" evidence="8">
    <location>
        <position position="57"/>
    </location>
</feature>
<comment type="subcellular location">
    <subcellularLocation>
        <location evidence="1">Cytoplasm</location>
    </subcellularLocation>
</comment>
<keyword evidence="4" id="KW-0902">Two-component regulatory system</keyword>
<feature type="domain" description="HTH araC/xylS-type" evidence="9">
    <location>
        <begin position="421"/>
        <end position="519"/>
    </location>
</feature>
<dbReference type="PRINTS" id="PR00032">
    <property type="entry name" value="HTHARAC"/>
</dbReference>
<dbReference type="EMBL" id="JBHMAG010000017">
    <property type="protein sequence ID" value="MFB9755046.1"/>
    <property type="molecule type" value="Genomic_DNA"/>
</dbReference>
<evidence type="ECO:0000259" key="10">
    <source>
        <dbReference type="PROSITE" id="PS50110"/>
    </source>
</evidence>
<dbReference type="PROSITE" id="PS00041">
    <property type="entry name" value="HTH_ARAC_FAMILY_1"/>
    <property type="match status" value="1"/>
</dbReference>
<keyword evidence="7" id="KW-0804">Transcription</keyword>
<dbReference type="PROSITE" id="PS01124">
    <property type="entry name" value="HTH_ARAC_FAMILY_2"/>
    <property type="match status" value="1"/>
</dbReference>
<dbReference type="InterPro" id="IPR009057">
    <property type="entry name" value="Homeodomain-like_sf"/>
</dbReference>
<feature type="domain" description="Response regulatory" evidence="10">
    <location>
        <begin position="5"/>
        <end position="122"/>
    </location>
</feature>
<evidence type="ECO:0000313" key="11">
    <source>
        <dbReference type="EMBL" id="MFB9755046.1"/>
    </source>
</evidence>
<reference evidence="11 12" key="1">
    <citation type="submission" date="2024-09" db="EMBL/GenBank/DDBJ databases">
        <authorList>
            <person name="Sun Q."/>
            <person name="Mori K."/>
        </authorList>
    </citation>
    <scope>NUCLEOTIDE SEQUENCE [LARGE SCALE GENOMIC DNA]</scope>
    <source>
        <strain evidence="11 12">JCM 12520</strain>
    </source>
</reference>
<evidence type="ECO:0000256" key="5">
    <source>
        <dbReference type="ARBA" id="ARBA00023015"/>
    </source>
</evidence>
<dbReference type="Pfam" id="PF12833">
    <property type="entry name" value="HTH_18"/>
    <property type="match status" value="1"/>
</dbReference>
<dbReference type="PANTHER" id="PTHR42713">
    <property type="entry name" value="HISTIDINE KINASE-RELATED"/>
    <property type="match status" value="1"/>
</dbReference>
<dbReference type="SMART" id="SM00448">
    <property type="entry name" value="REC"/>
    <property type="match status" value="1"/>
</dbReference>
<evidence type="ECO:0000259" key="9">
    <source>
        <dbReference type="PROSITE" id="PS01124"/>
    </source>
</evidence>
<dbReference type="SUPFAM" id="SSF46689">
    <property type="entry name" value="Homeodomain-like"/>
    <property type="match status" value="2"/>
</dbReference>
<keyword evidence="3 8" id="KW-0597">Phosphoprotein</keyword>
<keyword evidence="6" id="KW-0238">DNA-binding</keyword>
<dbReference type="InterPro" id="IPR018060">
    <property type="entry name" value="HTH_AraC"/>
</dbReference>
<organism evidence="11 12">
    <name type="scientific">Paenibacillus hodogayensis</name>
    <dbReference type="NCBI Taxonomy" id="279208"/>
    <lineage>
        <taxon>Bacteria</taxon>
        <taxon>Bacillati</taxon>
        <taxon>Bacillota</taxon>
        <taxon>Bacilli</taxon>
        <taxon>Bacillales</taxon>
        <taxon>Paenibacillaceae</taxon>
        <taxon>Paenibacillus</taxon>
    </lineage>
</organism>
<evidence type="ECO:0000256" key="7">
    <source>
        <dbReference type="ARBA" id="ARBA00023163"/>
    </source>
</evidence>
<keyword evidence="5" id="KW-0805">Transcription regulation</keyword>
<dbReference type="InterPro" id="IPR020449">
    <property type="entry name" value="Tscrpt_reg_AraC-type_HTH"/>
</dbReference>
<dbReference type="Gene3D" id="1.10.10.60">
    <property type="entry name" value="Homeodomain-like"/>
    <property type="match status" value="2"/>
</dbReference>
<evidence type="ECO:0000313" key="12">
    <source>
        <dbReference type="Proteomes" id="UP001589619"/>
    </source>
</evidence>
<dbReference type="PROSITE" id="PS50110">
    <property type="entry name" value="RESPONSE_REGULATORY"/>
    <property type="match status" value="1"/>
</dbReference>
<dbReference type="Pfam" id="PF00072">
    <property type="entry name" value="Response_reg"/>
    <property type="match status" value="1"/>
</dbReference>
<dbReference type="SUPFAM" id="SSF52172">
    <property type="entry name" value="CheY-like"/>
    <property type="match status" value="1"/>
</dbReference>
<keyword evidence="12" id="KW-1185">Reference proteome</keyword>
<dbReference type="CDD" id="cd17536">
    <property type="entry name" value="REC_YesN-like"/>
    <property type="match status" value="1"/>
</dbReference>
<dbReference type="InterPro" id="IPR018062">
    <property type="entry name" value="HTH_AraC-typ_CS"/>
</dbReference>
<evidence type="ECO:0000256" key="8">
    <source>
        <dbReference type="PROSITE-ProRule" id="PRU00169"/>
    </source>
</evidence>
<evidence type="ECO:0000256" key="4">
    <source>
        <dbReference type="ARBA" id="ARBA00023012"/>
    </source>
</evidence>
<evidence type="ECO:0000256" key="1">
    <source>
        <dbReference type="ARBA" id="ARBA00004496"/>
    </source>
</evidence>
<keyword evidence="2" id="KW-0963">Cytoplasm</keyword>
<name>A0ABV5W492_9BACL</name>
<gene>
    <name evidence="11" type="ORF">ACFFNY_26015</name>
</gene>
<dbReference type="InterPro" id="IPR051552">
    <property type="entry name" value="HptR"/>
</dbReference>
<dbReference type="Proteomes" id="UP001589619">
    <property type="component" value="Unassembled WGS sequence"/>
</dbReference>
<evidence type="ECO:0000256" key="2">
    <source>
        <dbReference type="ARBA" id="ARBA00022490"/>
    </source>
</evidence>